<gene>
    <name evidence="7" type="ORF">DFR37_11249</name>
</gene>
<accession>A0A366H4Y6</accession>
<evidence type="ECO:0000259" key="6">
    <source>
        <dbReference type="PROSITE" id="PS51296"/>
    </source>
</evidence>
<evidence type="ECO:0000313" key="7">
    <source>
        <dbReference type="EMBL" id="RBP36470.1"/>
    </source>
</evidence>
<dbReference type="InterPro" id="IPR036922">
    <property type="entry name" value="Rieske_2Fe-2S_sf"/>
</dbReference>
<keyword evidence="2" id="KW-0479">Metal-binding</keyword>
<dbReference type="Pfam" id="PF19112">
    <property type="entry name" value="VanA_C"/>
    <property type="match status" value="1"/>
</dbReference>
<evidence type="ECO:0000256" key="5">
    <source>
        <dbReference type="ARBA" id="ARBA00023014"/>
    </source>
</evidence>
<dbReference type="GO" id="GO:0046872">
    <property type="term" value="F:metal ion binding"/>
    <property type="evidence" value="ECO:0007669"/>
    <property type="project" value="UniProtKB-KW"/>
</dbReference>
<dbReference type="AlphaFoldDB" id="A0A366H4Y6"/>
<evidence type="ECO:0000256" key="3">
    <source>
        <dbReference type="ARBA" id="ARBA00023002"/>
    </source>
</evidence>
<dbReference type="PANTHER" id="PTHR21266">
    <property type="entry name" value="IRON-SULFUR DOMAIN CONTAINING PROTEIN"/>
    <property type="match status" value="1"/>
</dbReference>
<keyword evidence="1" id="KW-0001">2Fe-2S</keyword>
<dbReference type="PANTHER" id="PTHR21266:SF60">
    <property type="entry name" value="3-KETOSTEROID-9-ALPHA-MONOOXYGENASE, OXYGENASE COMPONENT"/>
    <property type="match status" value="1"/>
</dbReference>
<dbReference type="GO" id="GO:0051537">
    <property type="term" value="F:2 iron, 2 sulfur cluster binding"/>
    <property type="evidence" value="ECO:0007669"/>
    <property type="project" value="UniProtKB-KW"/>
</dbReference>
<protein>
    <submittedName>
        <fullName evidence="7">Vanillate O-demethylase monooxygenase subunit</fullName>
    </submittedName>
</protein>
<keyword evidence="7" id="KW-0489">Methyltransferase</keyword>
<dbReference type="SUPFAM" id="SSF55961">
    <property type="entry name" value="Bet v1-like"/>
    <property type="match status" value="1"/>
</dbReference>
<keyword evidence="4" id="KW-0408">Iron</keyword>
<evidence type="ECO:0000313" key="8">
    <source>
        <dbReference type="Proteomes" id="UP000253628"/>
    </source>
</evidence>
<dbReference type="GO" id="GO:0004497">
    <property type="term" value="F:monooxygenase activity"/>
    <property type="evidence" value="ECO:0007669"/>
    <property type="project" value="UniProtKB-KW"/>
</dbReference>
<comment type="caution">
    <text evidence="7">The sequence shown here is derived from an EMBL/GenBank/DDBJ whole genome shotgun (WGS) entry which is preliminary data.</text>
</comment>
<feature type="domain" description="Rieske" evidence="6">
    <location>
        <begin position="11"/>
        <end position="111"/>
    </location>
</feature>
<evidence type="ECO:0000256" key="2">
    <source>
        <dbReference type="ARBA" id="ARBA00022723"/>
    </source>
</evidence>
<organism evidence="7 8">
    <name type="scientific">Eoetvoesiella caeni</name>
    <dbReference type="NCBI Taxonomy" id="645616"/>
    <lineage>
        <taxon>Bacteria</taxon>
        <taxon>Pseudomonadati</taxon>
        <taxon>Pseudomonadota</taxon>
        <taxon>Betaproteobacteria</taxon>
        <taxon>Burkholderiales</taxon>
        <taxon>Alcaligenaceae</taxon>
        <taxon>Eoetvoesiella</taxon>
    </lineage>
</organism>
<dbReference type="CDD" id="cd08878">
    <property type="entry name" value="RHO_alpha_C_DMO-like"/>
    <property type="match status" value="1"/>
</dbReference>
<dbReference type="GO" id="GO:0032259">
    <property type="term" value="P:methylation"/>
    <property type="evidence" value="ECO:0007669"/>
    <property type="project" value="UniProtKB-KW"/>
</dbReference>
<dbReference type="GO" id="GO:0008168">
    <property type="term" value="F:methyltransferase activity"/>
    <property type="evidence" value="ECO:0007669"/>
    <property type="project" value="UniProtKB-KW"/>
</dbReference>
<dbReference type="Proteomes" id="UP000253628">
    <property type="component" value="Unassembled WGS sequence"/>
</dbReference>
<dbReference type="OrthoDB" id="9790995at2"/>
<dbReference type="PROSITE" id="PS51296">
    <property type="entry name" value="RIESKE"/>
    <property type="match status" value="1"/>
</dbReference>
<keyword evidence="3" id="KW-0560">Oxidoreductase</keyword>
<keyword evidence="8" id="KW-1185">Reference proteome</keyword>
<keyword evidence="7" id="KW-0808">Transferase</keyword>
<dbReference type="InterPro" id="IPR050584">
    <property type="entry name" value="Cholesterol_7-desaturase"/>
</dbReference>
<dbReference type="InterPro" id="IPR017941">
    <property type="entry name" value="Rieske_2Fe-2S"/>
</dbReference>
<proteinExistence type="predicted"/>
<reference evidence="7 8" key="1">
    <citation type="submission" date="2018-06" db="EMBL/GenBank/DDBJ databases">
        <title>Genomic Encyclopedia of Type Strains, Phase IV (KMG-IV): sequencing the most valuable type-strain genomes for metagenomic binning, comparative biology and taxonomic classification.</title>
        <authorList>
            <person name="Goeker M."/>
        </authorList>
    </citation>
    <scope>NUCLEOTIDE SEQUENCE [LARGE SCALE GENOMIC DNA]</scope>
    <source>
        <strain evidence="7 8">DSM 25520</strain>
    </source>
</reference>
<evidence type="ECO:0000256" key="1">
    <source>
        <dbReference type="ARBA" id="ARBA00022714"/>
    </source>
</evidence>
<dbReference type="Gene3D" id="2.102.10.10">
    <property type="entry name" value="Rieske [2Fe-2S] iron-sulphur domain"/>
    <property type="match status" value="1"/>
</dbReference>
<evidence type="ECO:0000256" key="4">
    <source>
        <dbReference type="ARBA" id="ARBA00023004"/>
    </source>
</evidence>
<keyword evidence="5" id="KW-0411">Iron-sulfur</keyword>
<dbReference type="RefSeq" id="WP_113934542.1">
    <property type="nucleotide sequence ID" value="NZ_JACCEU010000006.1"/>
</dbReference>
<dbReference type="EMBL" id="QNRQ01000012">
    <property type="protein sequence ID" value="RBP36470.1"/>
    <property type="molecule type" value="Genomic_DNA"/>
</dbReference>
<dbReference type="Pfam" id="PF00355">
    <property type="entry name" value="Rieske"/>
    <property type="match status" value="1"/>
</dbReference>
<dbReference type="Gene3D" id="3.90.380.10">
    <property type="entry name" value="Naphthalene 1,2-dioxygenase Alpha Subunit, Chain A, domain 1"/>
    <property type="match status" value="1"/>
</dbReference>
<sequence length="357" mass="39954">MQKTTYLRNAWYAAAWQNEITGELLGRTLLGQPIVFYRDEAGKPIALSDRCPHRYAPLSKGKIIDGAIQCPYHGLRFGPTGACVHNPHGSIPKAARVGAFPLLEKYGLVWIWMGDPAAADPATLPDFSIIADHDNYAIVQGYLHVGANYQLITDNLLDLSHAQYVHKFIGNTDSNERNIFEMKVEGDTVWAYNTMPNEPLTKLFQLMWRSSTTIGDRRAHMRWDPPCHLMLDVGFTECGRPTSEGPSAPSAHILTPETENSTHYFWAVARDSMRDDAELSKKIWQGIDTAFRLEDEPMIVDCQTRMEGADLMSLNPVLLTTDAAAMRARRLLAMRIEKEQAEKALASAQAPQVETRA</sequence>
<keyword evidence="7" id="KW-0503">Monooxygenase</keyword>
<dbReference type="InterPro" id="IPR044043">
    <property type="entry name" value="VanA_C_cat"/>
</dbReference>
<dbReference type="SUPFAM" id="SSF50022">
    <property type="entry name" value="ISP domain"/>
    <property type="match status" value="1"/>
</dbReference>
<name>A0A366H4Y6_9BURK</name>